<keyword evidence="3 7" id="KW-0963">Cytoplasm</keyword>
<evidence type="ECO:0000313" key="10">
    <source>
        <dbReference type="EMBL" id="KAH0620631.1"/>
    </source>
</evidence>
<feature type="domain" description="C2" evidence="8">
    <location>
        <begin position="1"/>
        <end position="114"/>
    </location>
</feature>
<reference evidence="10 11" key="1">
    <citation type="journal article" date="2022" name="Gigascience">
        <title>A chromosome-level genome assembly and annotation of the desert horned lizard, Phrynosoma platyrhinos, provides insight into chromosomal rearrangements among reptiles.</title>
        <authorList>
            <person name="Koochekian N."/>
            <person name="Ascanio A."/>
            <person name="Farleigh K."/>
            <person name="Card D.C."/>
            <person name="Schield D.R."/>
            <person name="Castoe T.A."/>
            <person name="Jezkova T."/>
        </authorList>
    </citation>
    <scope>NUCLEOTIDE SEQUENCE [LARGE SCALE GENOMIC DNA]</scope>
    <source>
        <strain evidence="10">NK-2021</strain>
    </source>
</reference>
<protein>
    <recommendedName>
        <fullName evidence="2 7">Phospholipase A2</fullName>
        <ecNumber evidence="2 7">3.1.1.4</ecNumber>
    </recommendedName>
</protein>
<dbReference type="InterPro" id="IPR035892">
    <property type="entry name" value="C2_domain_sf"/>
</dbReference>
<comment type="catalytic activity">
    <reaction evidence="7">
        <text>a 1,2-diacyl-sn-glycero-3-phosphocholine + H2O = a 1-acyl-sn-glycero-3-phosphocholine + a fatty acid + H(+)</text>
        <dbReference type="Rhea" id="RHEA:15801"/>
        <dbReference type="ChEBI" id="CHEBI:15377"/>
        <dbReference type="ChEBI" id="CHEBI:15378"/>
        <dbReference type="ChEBI" id="CHEBI:28868"/>
        <dbReference type="ChEBI" id="CHEBI:57643"/>
        <dbReference type="ChEBI" id="CHEBI:58168"/>
        <dbReference type="EC" id="3.1.1.4"/>
    </reaction>
</comment>
<dbReference type="EC" id="3.1.1.4" evidence="2 7"/>
<comment type="subcellular location">
    <subcellularLocation>
        <location evidence="1">Cytoplasm</location>
    </subcellularLocation>
</comment>
<dbReference type="PROSITE" id="PS51210">
    <property type="entry name" value="PLA2C"/>
    <property type="match status" value="1"/>
</dbReference>
<dbReference type="SUPFAM" id="SSF52151">
    <property type="entry name" value="FabD/lysophospholipase-like"/>
    <property type="match status" value="1"/>
</dbReference>
<organism evidence="10 11">
    <name type="scientific">Phrynosoma platyrhinos</name>
    <name type="common">Desert horned lizard</name>
    <dbReference type="NCBI Taxonomy" id="52577"/>
    <lineage>
        <taxon>Eukaryota</taxon>
        <taxon>Metazoa</taxon>
        <taxon>Chordata</taxon>
        <taxon>Craniata</taxon>
        <taxon>Vertebrata</taxon>
        <taxon>Euteleostomi</taxon>
        <taxon>Lepidosauria</taxon>
        <taxon>Squamata</taxon>
        <taxon>Bifurcata</taxon>
        <taxon>Unidentata</taxon>
        <taxon>Episquamata</taxon>
        <taxon>Toxicofera</taxon>
        <taxon>Iguania</taxon>
        <taxon>Phrynosomatidae</taxon>
        <taxon>Phrynosomatinae</taxon>
        <taxon>Phrynosoma</taxon>
    </lineage>
</organism>
<evidence type="ECO:0000256" key="2">
    <source>
        <dbReference type="ARBA" id="ARBA00013278"/>
    </source>
</evidence>
<dbReference type="Pfam" id="PF00168">
    <property type="entry name" value="C2"/>
    <property type="match status" value="1"/>
</dbReference>
<gene>
    <name evidence="10" type="ORF">JD844_021290</name>
</gene>
<comment type="domain">
    <text evidence="7">The N-terminal C2 domain associates with lipid membranes upon calcium binding.</text>
</comment>
<evidence type="ECO:0000256" key="4">
    <source>
        <dbReference type="ARBA" id="ARBA00022801"/>
    </source>
</evidence>
<keyword evidence="4 6" id="KW-0378">Hydrolase</keyword>
<keyword evidence="6 7" id="KW-0442">Lipid degradation</keyword>
<dbReference type="SMART" id="SM00239">
    <property type="entry name" value="C2"/>
    <property type="match status" value="1"/>
</dbReference>
<comment type="caution">
    <text evidence="10">The sequence shown here is derived from an EMBL/GenBank/DDBJ whole genome shotgun (WGS) entry which is preliminary data.</text>
</comment>
<dbReference type="Proteomes" id="UP000826234">
    <property type="component" value="Unassembled WGS sequence"/>
</dbReference>
<evidence type="ECO:0000256" key="3">
    <source>
        <dbReference type="ARBA" id="ARBA00022490"/>
    </source>
</evidence>
<dbReference type="Pfam" id="PF01735">
    <property type="entry name" value="PLA2_B"/>
    <property type="match status" value="1"/>
</dbReference>
<dbReference type="SUPFAM" id="SSF49562">
    <property type="entry name" value="C2 domain (Calcium/lipid-binding domain, CaLB)"/>
    <property type="match status" value="1"/>
</dbReference>
<keyword evidence="11" id="KW-1185">Reference proteome</keyword>
<evidence type="ECO:0000313" key="11">
    <source>
        <dbReference type="Proteomes" id="UP000826234"/>
    </source>
</evidence>
<evidence type="ECO:0000259" key="9">
    <source>
        <dbReference type="PROSITE" id="PS51210"/>
    </source>
</evidence>
<evidence type="ECO:0000256" key="1">
    <source>
        <dbReference type="ARBA" id="ARBA00004496"/>
    </source>
</evidence>
<dbReference type="EMBL" id="JAIPUX010003289">
    <property type="protein sequence ID" value="KAH0620631.1"/>
    <property type="molecule type" value="Genomic_DNA"/>
</dbReference>
<evidence type="ECO:0000259" key="8">
    <source>
        <dbReference type="PROSITE" id="PS50004"/>
    </source>
</evidence>
<dbReference type="PANTHER" id="PTHR10728">
    <property type="entry name" value="CYTOSOLIC PHOSPHOLIPASE A2"/>
    <property type="match status" value="1"/>
</dbReference>
<evidence type="ECO:0000256" key="7">
    <source>
        <dbReference type="RuleBase" id="RU362102"/>
    </source>
</evidence>
<feature type="domain" description="PLA2c" evidence="9">
    <location>
        <begin position="180"/>
        <end position="653"/>
    </location>
</feature>
<keyword evidence="7" id="KW-0106">Calcium</keyword>
<keyword evidence="5 6" id="KW-0443">Lipid metabolism</keyword>
<dbReference type="InterPro" id="IPR002642">
    <property type="entry name" value="LysoPLipase_cat_dom"/>
</dbReference>
<dbReference type="Gene3D" id="3.40.1090.10">
    <property type="entry name" value="Cytosolic phospholipase A2 catalytic domain"/>
    <property type="match status" value="1"/>
</dbReference>
<evidence type="ECO:0000256" key="6">
    <source>
        <dbReference type="PROSITE-ProRule" id="PRU00555"/>
    </source>
</evidence>
<keyword evidence="7" id="KW-0479">Metal-binding</keyword>
<accession>A0ABQ7STI1</accession>
<sequence length="653" mass="74660">MATQMIGTFPCYSFSVKVIQARHISSRDLWSFSDCYVSLWLPSVSNKQVVTKTIPDTPNPVWNESFHFVIQTQSKNMLELKLYDQDVVTKDDLLFTVTYDIAKGPESLEVEFKMESTCCGLEQIITNGILMSNFFEGKMFGDNSACSGVLLKTLPLDVETNVALPLTESAELELQLRVKDCLGDLDVRLECDLCGAEQDFLYKRQKVVARALEKLLGQKLQSHEVPVIAVMATGGGARAMSALYGHLSALQKLNLLDCITYLSGASGSTWTMRSLYEEPDWSQKDLIGPIRKAQECILTSKSNAFSMEALQCYNEELRRRTQEGHSISFTDVWSLIIDHMFHDEQSDSKLSDQQQAVNQGQNPLPIYVALTVKEDTQTTSEFKEWCEFSPYEVGFSKYGAFIRSEHFGSEFYMGRLMKKKPESRICYLEGIWSNIFSLNLVDVWNLYKLMGMSFIISTPRNICLADSHLDHHPNYLTPLEKELCLVDAGYFINTSCPPLLRKERNVDVIISLDYNLLETRFNSLEQMSKYCLDQEIPFPKIVLTEEDKKNPKECYLFEDKENPVAPIVLHFPLVNDSFREYKKPGINRTAAEMTQGEVELNSLLSPYKMTDLTYTEDEFNKLLNLCDYNIQNNRLLILQALWTATERRNVSRL</sequence>
<name>A0ABQ7STI1_PHRPL</name>
<dbReference type="InterPro" id="IPR000008">
    <property type="entry name" value="C2_dom"/>
</dbReference>
<dbReference type="Gene3D" id="2.60.40.150">
    <property type="entry name" value="C2 domain"/>
    <property type="match status" value="1"/>
</dbReference>
<evidence type="ECO:0000256" key="5">
    <source>
        <dbReference type="ARBA" id="ARBA00023098"/>
    </source>
</evidence>
<dbReference type="PROSITE" id="PS50004">
    <property type="entry name" value="C2"/>
    <property type="match status" value="1"/>
</dbReference>
<dbReference type="SMART" id="SM00022">
    <property type="entry name" value="PLAc"/>
    <property type="match status" value="1"/>
</dbReference>
<dbReference type="InterPro" id="IPR016035">
    <property type="entry name" value="Acyl_Trfase/lysoPLipase"/>
</dbReference>
<proteinExistence type="predicted"/>
<dbReference type="PANTHER" id="PTHR10728:SF32">
    <property type="entry name" value="CYTOSOLIC PHOSPHOLIPASE A2 BETA"/>
    <property type="match status" value="1"/>
</dbReference>